<name>A0A1F5WY25_9BACT</name>
<dbReference type="Proteomes" id="UP000178114">
    <property type="component" value="Unassembled WGS sequence"/>
</dbReference>
<dbReference type="InterPro" id="IPR011042">
    <property type="entry name" value="6-blade_b-propeller_TolB-like"/>
</dbReference>
<feature type="compositionally biased region" description="Polar residues" evidence="1">
    <location>
        <begin position="44"/>
        <end position="58"/>
    </location>
</feature>
<dbReference type="AlphaFoldDB" id="A0A1F5WY25"/>
<reference evidence="3 4" key="1">
    <citation type="journal article" date="2016" name="Nat. Commun.">
        <title>Thousands of microbial genomes shed light on interconnected biogeochemical processes in an aquifer system.</title>
        <authorList>
            <person name="Anantharaman K."/>
            <person name="Brown C.T."/>
            <person name="Hug L.A."/>
            <person name="Sharon I."/>
            <person name="Castelle C.J."/>
            <person name="Probst A.J."/>
            <person name="Thomas B.C."/>
            <person name="Singh A."/>
            <person name="Wilkins M.J."/>
            <person name="Karaoz U."/>
            <person name="Brodie E.L."/>
            <person name="Williams K.H."/>
            <person name="Hubbard S.S."/>
            <person name="Banfield J.F."/>
        </authorList>
    </citation>
    <scope>NUCLEOTIDE SEQUENCE [LARGE SCALE GENOMIC DNA]</scope>
</reference>
<dbReference type="SUPFAM" id="SSF69304">
    <property type="entry name" value="Tricorn protease N-terminal domain"/>
    <property type="match status" value="1"/>
</dbReference>
<evidence type="ECO:0000313" key="4">
    <source>
        <dbReference type="Proteomes" id="UP000178114"/>
    </source>
</evidence>
<evidence type="ECO:0000256" key="1">
    <source>
        <dbReference type="SAM" id="MobiDB-lite"/>
    </source>
</evidence>
<keyword evidence="2" id="KW-0812">Transmembrane</keyword>
<protein>
    <recommendedName>
        <fullName evidence="5">Anaphase-promoting complex subunit 4 WD40 domain-containing protein</fullName>
    </recommendedName>
</protein>
<keyword evidence="2" id="KW-1133">Transmembrane helix</keyword>
<keyword evidence="2" id="KW-0472">Membrane</keyword>
<gene>
    <name evidence="3" type="ORF">A2930_02845</name>
</gene>
<dbReference type="Gene3D" id="2.120.10.30">
    <property type="entry name" value="TolB, C-terminal domain"/>
    <property type="match status" value="1"/>
</dbReference>
<comment type="caution">
    <text evidence="3">The sequence shown here is derived from an EMBL/GenBank/DDBJ whole genome shotgun (WGS) entry which is preliminary data.</text>
</comment>
<organism evidence="3 4">
    <name type="scientific">Candidatus Giovannonibacteria bacterium RIFCSPLOWO2_01_FULL_45_34</name>
    <dbReference type="NCBI Taxonomy" id="1798351"/>
    <lineage>
        <taxon>Bacteria</taxon>
        <taxon>Candidatus Giovannoniibacteriota</taxon>
    </lineage>
</organism>
<feature type="transmembrane region" description="Helical" evidence="2">
    <location>
        <begin position="9"/>
        <end position="28"/>
    </location>
</feature>
<evidence type="ECO:0000313" key="3">
    <source>
        <dbReference type="EMBL" id="OGF80544.1"/>
    </source>
</evidence>
<dbReference type="STRING" id="1798351.A2930_02845"/>
<accession>A0A1F5WY25</accession>
<evidence type="ECO:0000256" key="2">
    <source>
        <dbReference type="SAM" id="Phobius"/>
    </source>
</evidence>
<feature type="region of interest" description="Disordered" evidence="1">
    <location>
        <begin position="44"/>
        <end position="70"/>
    </location>
</feature>
<sequence length="414" mass="44481">MQKYLNKTTIIIAAAVILLIGGAVFFFGRKTPLNIVGFQDQFPTSASKTPSSTDTASQTGGGTNGSGIAPVSNIQNADSSALSADQVARFPIGTQIKLTDDRIVSLSSADTGLIRFHKNIPEALGHLFERKADGTNQETKISNFTVAQIMKVVWAPGGTTAVVFYNSAGIIRKLLIDYKATSTPKTTFLPDTISDVAFSPNGKSMAFINNLGTTRNIFTATADYKNQKKILDNILPDLELSWPGTSLLAVKTKSSYASRGYLYTFTPAGGSFSKVAEGFGLDAAWNKDGTGVIVSTVSGGGQIQPLKYIDIKSSAEKELELLTIAEKCVFPSSLKTYAYCAAPINMPSVKYPDTWWQGAVSFRDNIFSINTSDGKTTNIAASSADIIRPIILSDDSFIAFQDKTTGFLWSMKLK</sequence>
<dbReference type="EMBL" id="MFID01000035">
    <property type="protein sequence ID" value="OGF80544.1"/>
    <property type="molecule type" value="Genomic_DNA"/>
</dbReference>
<proteinExistence type="predicted"/>
<evidence type="ECO:0008006" key="5">
    <source>
        <dbReference type="Google" id="ProtNLM"/>
    </source>
</evidence>